<dbReference type="Pfam" id="PF05962">
    <property type="entry name" value="HutD"/>
    <property type="match status" value="1"/>
</dbReference>
<name>A0ABR6RIU2_9BURK</name>
<dbReference type="SUPFAM" id="SSF51182">
    <property type="entry name" value="RmlC-like cupins"/>
    <property type="match status" value="1"/>
</dbReference>
<accession>A0ABR6RIU2</accession>
<keyword evidence="2" id="KW-1185">Reference proteome</keyword>
<dbReference type="InterPro" id="IPR011051">
    <property type="entry name" value="RmlC_Cupin_sf"/>
</dbReference>
<dbReference type="InterPro" id="IPR010282">
    <property type="entry name" value="Uncharacterised_HutD/Ves"/>
</dbReference>
<gene>
    <name evidence="1" type="ORF">HNP33_003193</name>
</gene>
<proteinExistence type="predicted"/>
<dbReference type="PANTHER" id="PTHR37943">
    <property type="entry name" value="PROTEIN VES"/>
    <property type="match status" value="1"/>
</dbReference>
<comment type="caution">
    <text evidence="1">The sequence shown here is derived from an EMBL/GenBank/DDBJ whole genome shotgun (WGS) entry which is preliminary data.</text>
</comment>
<dbReference type="InterPro" id="IPR014710">
    <property type="entry name" value="RmlC-like_jellyroll"/>
</dbReference>
<dbReference type="Proteomes" id="UP000562492">
    <property type="component" value="Unassembled WGS sequence"/>
</dbReference>
<dbReference type="PANTHER" id="PTHR37943:SF1">
    <property type="entry name" value="PROTEIN VES"/>
    <property type="match status" value="1"/>
</dbReference>
<organism evidence="1 2">
    <name type="scientific">Comamonas odontotermitis</name>
    <dbReference type="NCBI Taxonomy" id="379895"/>
    <lineage>
        <taxon>Bacteria</taxon>
        <taxon>Pseudomonadati</taxon>
        <taxon>Pseudomonadota</taxon>
        <taxon>Betaproteobacteria</taxon>
        <taxon>Burkholderiales</taxon>
        <taxon>Comamonadaceae</taxon>
        <taxon>Comamonas</taxon>
    </lineage>
</organism>
<dbReference type="Gene3D" id="2.60.120.10">
    <property type="entry name" value="Jelly Rolls"/>
    <property type="match status" value="1"/>
</dbReference>
<evidence type="ECO:0000313" key="2">
    <source>
        <dbReference type="Proteomes" id="UP000562492"/>
    </source>
</evidence>
<dbReference type="EMBL" id="JACHKZ010000023">
    <property type="protein sequence ID" value="MBB6579083.1"/>
    <property type="molecule type" value="Genomic_DNA"/>
</dbReference>
<reference evidence="1 2" key="1">
    <citation type="submission" date="2020-08" db="EMBL/GenBank/DDBJ databases">
        <title>Functional genomics of gut bacteria from endangered species of beetles.</title>
        <authorList>
            <person name="Carlos-Shanley C."/>
        </authorList>
    </citation>
    <scope>NUCLEOTIDE SEQUENCE [LARGE SCALE GENOMIC DNA]</scope>
    <source>
        <strain evidence="1 2">S00124</strain>
    </source>
</reference>
<protein>
    <submittedName>
        <fullName evidence="1">Environmental stress-induced protein Ves</fullName>
    </submittedName>
</protein>
<evidence type="ECO:0000313" key="1">
    <source>
        <dbReference type="EMBL" id="MBB6579083.1"/>
    </source>
</evidence>
<dbReference type="CDD" id="cd20293">
    <property type="entry name" value="cupin_HutD_N"/>
    <property type="match status" value="1"/>
</dbReference>
<sequence length="197" mass="20365">MSMHFFSSQALPAAPWKNGGGTTQEVVCWPQGAGLDSFEWRISIAQIAKSGPFSAFAGIDRVITLLSGDGVHLHSGDGAINHRLGQALQPFAFSGDVALDCDLLGGPSYDFNVMTRRDVARAVVSIHHGGSVQLASPHGLLLARTGQWRLAGGAALQAGGQDGVYWAAHAGHAVEVTAASDDATLIAVALNKVAKGA</sequence>